<organism evidence="2 3">
    <name type="scientific">Penicillium fimorum</name>
    <dbReference type="NCBI Taxonomy" id="1882269"/>
    <lineage>
        <taxon>Eukaryota</taxon>
        <taxon>Fungi</taxon>
        <taxon>Dikarya</taxon>
        <taxon>Ascomycota</taxon>
        <taxon>Pezizomycotina</taxon>
        <taxon>Eurotiomycetes</taxon>
        <taxon>Eurotiomycetidae</taxon>
        <taxon>Eurotiales</taxon>
        <taxon>Aspergillaceae</taxon>
        <taxon>Penicillium</taxon>
    </lineage>
</organism>
<reference evidence="2" key="1">
    <citation type="submission" date="2022-12" db="EMBL/GenBank/DDBJ databases">
        <authorList>
            <person name="Petersen C."/>
        </authorList>
    </citation>
    <scope>NUCLEOTIDE SEQUENCE</scope>
    <source>
        <strain evidence="2">IBT 29495</strain>
    </source>
</reference>
<comment type="caution">
    <text evidence="2">The sequence shown here is derived from an EMBL/GenBank/DDBJ whole genome shotgun (WGS) entry which is preliminary data.</text>
</comment>
<keyword evidence="3" id="KW-1185">Reference proteome</keyword>
<evidence type="ECO:0000313" key="3">
    <source>
        <dbReference type="Proteomes" id="UP001149954"/>
    </source>
</evidence>
<dbReference type="OrthoDB" id="5339038at2759"/>
<accession>A0A9W9XL34</accession>
<proteinExistence type="predicted"/>
<dbReference type="Proteomes" id="UP001149954">
    <property type="component" value="Unassembled WGS sequence"/>
</dbReference>
<dbReference type="EMBL" id="JAPWDS010000006">
    <property type="protein sequence ID" value="KAJ5494510.1"/>
    <property type="molecule type" value="Genomic_DNA"/>
</dbReference>
<evidence type="ECO:0000256" key="1">
    <source>
        <dbReference type="SAM" id="MobiDB-lite"/>
    </source>
</evidence>
<name>A0A9W9XL34_9EURO</name>
<dbReference type="AlphaFoldDB" id="A0A9W9XL34"/>
<protein>
    <submittedName>
        <fullName evidence="2">Uncharacterized protein</fullName>
    </submittedName>
</protein>
<feature type="region of interest" description="Disordered" evidence="1">
    <location>
        <begin position="62"/>
        <end position="91"/>
    </location>
</feature>
<evidence type="ECO:0000313" key="2">
    <source>
        <dbReference type="EMBL" id="KAJ5494510.1"/>
    </source>
</evidence>
<gene>
    <name evidence="2" type="ORF">N7463_010597</name>
</gene>
<reference evidence="2" key="2">
    <citation type="journal article" date="2023" name="IMA Fungus">
        <title>Comparative genomic study of the Penicillium genus elucidates a diverse pangenome and 15 lateral gene transfer events.</title>
        <authorList>
            <person name="Petersen C."/>
            <person name="Sorensen T."/>
            <person name="Nielsen M.R."/>
            <person name="Sondergaard T.E."/>
            <person name="Sorensen J.L."/>
            <person name="Fitzpatrick D.A."/>
            <person name="Frisvad J.C."/>
            <person name="Nielsen K.L."/>
        </authorList>
    </citation>
    <scope>NUCLEOTIDE SEQUENCE</scope>
    <source>
        <strain evidence="2">IBT 29495</strain>
    </source>
</reference>
<sequence length="155" mass="18079">MMNRTRYLNYKRGQKLLIYWITRACKIIIQTSPSDEPVVPVYTAGVSLRTLKLLKSLARDNITTKGKRADDRNQRSRPTPRSPSKAQPIPPLESLDSYRIVDKRPENTSDYVMVEYALIERWVELHRYLQGAWHEVIYKRTSAAVAEKLFKLLSE</sequence>
<feature type="compositionally biased region" description="Polar residues" evidence="1">
    <location>
        <begin position="76"/>
        <end position="85"/>
    </location>
</feature>